<dbReference type="SUPFAM" id="SSF116734">
    <property type="entry name" value="DNA methylase specificity domain"/>
    <property type="match status" value="1"/>
</dbReference>
<organism evidence="3 4">
    <name type="scientific">Mycoplasmopsis caviae</name>
    <dbReference type="NCBI Taxonomy" id="55603"/>
    <lineage>
        <taxon>Bacteria</taxon>
        <taxon>Bacillati</taxon>
        <taxon>Mycoplasmatota</taxon>
        <taxon>Mycoplasmoidales</taxon>
        <taxon>Metamycoplasmataceae</taxon>
        <taxon>Mycoplasmopsis</taxon>
    </lineage>
</organism>
<dbReference type="Gene3D" id="3.90.220.20">
    <property type="entry name" value="DNA methylase specificity domains"/>
    <property type="match status" value="1"/>
</dbReference>
<dbReference type="GO" id="GO:0009307">
    <property type="term" value="P:DNA restriction-modification system"/>
    <property type="evidence" value="ECO:0007669"/>
    <property type="project" value="UniProtKB-KW"/>
</dbReference>
<keyword evidence="1" id="KW-0680">Restriction system</keyword>
<dbReference type="GO" id="GO:0003677">
    <property type="term" value="F:DNA binding"/>
    <property type="evidence" value="ECO:0007669"/>
    <property type="project" value="UniProtKB-KW"/>
</dbReference>
<accession>A0A3P8MEQ0</accession>
<proteinExistence type="predicted"/>
<keyword evidence="2" id="KW-0238">DNA-binding</keyword>
<evidence type="ECO:0000256" key="1">
    <source>
        <dbReference type="ARBA" id="ARBA00022747"/>
    </source>
</evidence>
<dbReference type="EMBL" id="UZVY01000001">
    <property type="protein sequence ID" value="VDR42106.1"/>
    <property type="molecule type" value="Genomic_DNA"/>
</dbReference>
<name>A0A3P8MEQ0_9BACT</name>
<sequence length="221" mass="26158">MLVIDIIGSIDDLIEKYEELFIAFRDYLSLFYKWISEKSSLKVELSEMVYKTGKNVKKYEWFNNNVIDLSTMKSNNICINEFSNGNKFKTNIKTYNGDLLYGSIRPYFKKAGFSTNAKFVCGTVYSFNSYKPEYFVYLLSVISSDDFHKFTSQNSKGTKMPVISWKDLIRYKFLCPNDKDLLEFNNKLIDLFNLIKSKMIRIKFLKKIKELFLNHFFKKND</sequence>
<evidence type="ECO:0000313" key="4">
    <source>
        <dbReference type="Proteomes" id="UP000280036"/>
    </source>
</evidence>
<dbReference type="Proteomes" id="UP000280036">
    <property type="component" value="Unassembled WGS sequence"/>
</dbReference>
<evidence type="ECO:0000256" key="2">
    <source>
        <dbReference type="ARBA" id="ARBA00023125"/>
    </source>
</evidence>
<dbReference type="InterPro" id="IPR044946">
    <property type="entry name" value="Restrct_endonuc_typeI_TRD_sf"/>
</dbReference>
<reference evidence="3 4" key="1">
    <citation type="submission" date="2018-12" db="EMBL/GenBank/DDBJ databases">
        <authorList>
            <consortium name="Pathogen Informatics"/>
        </authorList>
    </citation>
    <scope>NUCLEOTIDE SEQUENCE [LARGE SCALE GENOMIC DNA]</scope>
    <source>
        <strain evidence="3 4">NCTC10126</strain>
    </source>
</reference>
<dbReference type="AlphaFoldDB" id="A0A3P8MEQ0"/>
<evidence type="ECO:0000313" key="3">
    <source>
        <dbReference type="EMBL" id="VDR42106.1"/>
    </source>
</evidence>
<protein>
    <submittedName>
        <fullName evidence="3">Uncharacterized protein</fullName>
    </submittedName>
</protein>
<gene>
    <name evidence="3" type="ORF">NCTC10126_00605</name>
</gene>